<evidence type="ECO:0000313" key="11">
    <source>
        <dbReference type="Proteomes" id="UP000537126"/>
    </source>
</evidence>
<organism evidence="10 11">
    <name type="scientific">Thermonema lapsum</name>
    <dbReference type="NCBI Taxonomy" id="28195"/>
    <lineage>
        <taxon>Bacteria</taxon>
        <taxon>Pseudomonadati</taxon>
        <taxon>Bacteroidota</taxon>
        <taxon>Cytophagia</taxon>
        <taxon>Cytophagales</taxon>
        <taxon>Thermonemataceae</taxon>
        <taxon>Thermonema</taxon>
    </lineage>
</organism>
<evidence type="ECO:0000256" key="9">
    <source>
        <dbReference type="PIRSR" id="PIRSR004682-4"/>
    </source>
</evidence>
<evidence type="ECO:0000313" key="10">
    <source>
        <dbReference type="EMBL" id="NIK74351.1"/>
    </source>
</evidence>
<dbReference type="EMBL" id="JAASRN010000002">
    <property type="protein sequence ID" value="NIK74351.1"/>
    <property type="molecule type" value="Genomic_DNA"/>
</dbReference>
<sequence>MLQHQAVFLDRDGVLNRERGAYTYHPGHFELLPGVCKSLHRLQAAGFKLIVITNQGGISKGVYTAEDVWHCHHYLMQACGIRLDDLFFAPMHPSVSRSLAFKPQSLMLERALALHRINPSRSWMVGDSTRDIEAARKVGLRTIFISGKKEAACESADYTAHSLAEATGIILQASTKDN</sequence>
<dbReference type="Pfam" id="PF13242">
    <property type="entry name" value="Hydrolase_like"/>
    <property type="match status" value="1"/>
</dbReference>
<accession>A0A846MSE1</accession>
<dbReference type="GO" id="GO:0016791">
    <property type="term" value="F:phosphatase activity"/>
    <property type="evidence" value="ECO:0007669"/>
    <property type="project" value="InterPro"/>
</dbReference>
<comment type="caution">
    <text evidence="10">The sequence shown here is derived from an EMBL/GenBank/DDBJ whole genome shotgun (WGS) entry which is preliminary data.</text>
</comment>
<evidence type="ECO:0000256" key="2">
    <source>
        <dbReference type="ARBA" id="ARBA00022490"/>
    </source>
</evidence>
<gene>
    <name evidence="10" type="ORF">FHS56_001864</name>
</gene>
<name>A0A846MSE1_9BACT</name>
<dbReference type="SUPFAM" id="SSF56784">
    <property type="entry name" value="HAD-like"/>
    <property type="match status" value="1"/>
</dbReference>
<feature type="binding site" evidence="9">
    <location>
        <position position="127"/>
    </location>
    <ligand>
        <name>Mg(2+)</name>
        <dbReference type="ChEBI" id="CHEBI:18420"/>
    </ligand>
</feature>
<dbReference type="GO" id="GO:0005975">
    <property type="term" value="P:carbohydrate metabolic process"/>
    <property type="evidence" value="ECO:0007669"/>
    <property type="project" value="InterPro"/>
</dbReference>
<keyword evidence="4 7" id="KW-0378">Hydrolase</keyword>
<keyword evidence="9" id="KW-0460">Magnesium</keyword>
<feature type="binding site" evidence="9">
    <location>
        <position position="10"/>
    </location>
    <ligand>
        <name>Mg(2+)</name>
        <dbReference type="ChEBI" id="CHEBI:18420"/>
    </ligand>
</feature>
<feature type="binding site" evidence="9">
    <location>
        <position position="12"/>
    </location>
    <ligand>
        <name>Mg(2+)</name>
        <dbReference type="ChEBI" id="CHEBI:18420"/>
    </ligand>
</feature>
<dbReference type="NCBIfam" id="TIGR01662">
    <property type="entry name" value="HAD-SF-IIIA"/>
    <property type="match status" value="1"/>
</dbReference>
<reference evidence="10 11" key="1">
    <citation type="submission" date="2020-03" db="EMBL/GenBank/DDBJ databases">
        <title>Genomic Encyclopedia of Type Strains, Phase IV (KMG-IV): sequencing the most valuable type-strain genomes for metagenomic binning, comparative biology and taxonomic classification.</title>
        <authorList>
            <person name="Goeker M."/>
        </authorList>
    </citation>
    <scope>NUCLEOTIDE SEQUENCE [LARGE SCALE GENOMIC DNA]</scope>
    <source>
        <strain evidence="10 11">DSM 5718</strain>
    </source>
</reference>
<dbReference type="GO" id="GO:0046872">
    <property type="term" value="F:metal ion binding"/>
    <property type="evidence" value="ECO:0007669"/>
    <property type="project" value="UniProtKB-KW"/>
</dbReference>
<evidence type="ECO:0000256" key="6">
    <source>
        <dbReference type="ARBA" id="ARBA00031828"/>
    </source>
</evidence>
<evidence type="ECO:0000256" key="5">
    <source>
        <dbReference type="ARBA" id="ARBA00023277"/>
    </source>
</evidence>
<keyword evidence="2 7" id="KW-0963">Cytoplasm</keyword>
<evidence type="ECO:0000256" key="4">
    <source>
        <dbReference type="ARBA" id="ARBA00022801"/>
    </source>
</evidence>
<evidence type="ECO:0000256" key="3">
    <source>
        <dbReference type="ARBA" id="ARBA00022723"/>
    </source>
</evidence>
<dbReference type="AlphaFoldDB" id="A0A846MSE1"/>
<comment type="similarity">
    <text evidence="7">Belongs to the gmhB family.</text>
</comment>
<dbReference type="InterPro" id="IPR006549">
    <property type="entry name" value="HAD-SF_hydro_IIIA"/>
</dbReference>
<dbReference type="InterPro" id="IPR036412">
    <property type="entry name" value="HAD-like_sf"/>
</dbReference>
<protein>
    <recommendedName>
        <fullName evidence="6 7">D,D-heptose 1,7-bisphosphate phosphatase</fullName>
        <ecNumber evidence="7">3.1.3.-</ecNumber>
    </recommendedName>
</protein>
<evidence type="ECO:0000256" key="1">
    <source>
        <dbReference type="ARBA" id="ARBA00004496"/>
    </source>
</evidence>
<comment type="cofactor">
    <cofactor evidence="9">
        <name>Mg(2+)</name>
        <dbReference type="ChEBI" id="CHEBI:18420"/>
    </cofactor>
</comment>
<dbReference type="InterPro" id="IPR023214">
    <property type="entry name" value="HAD_sf"/>
</dbReference>
<proteinExistence type="inferred from homology"/>
<evidence type="ECO:0000256" key="8">
    <source>
        <dbReference type="PIRSR" id="PIRSR004682-1"/>
    </source>
</evidence>
<feature type="active site" description="Proton donor" evidence="8">
    <location>
        <position position="12"/>
    </location>
</feature>
<keyword evidence="5 7" id="KW-0119">Carbohydrate metabolism</keyword>
<dbReference type="NCBIfam" id="TIGR01656">
    <property type="entry name" value="Histidinol-ppas"/>
    <property type="match status" value="1"/>
</dbReference>
<evidence type="ECO:0000256" key="7">
    <source>
        <dbReference type="PIRNR" id="PIRNR004682"/>
    </source>
</evidence>
<keyword evidence="3 9" id="KW-0479">Metal-binding</keyword>
<dbReference type="PANTHER" id="PTHR42891:SF1">
    <property type="entry name" value="D-GLYCERO-BETA-D-MANNO-HEPTOSE-1,7-BISPHOSPHATE 7-PHOSPHATASE"/>
    <property type="match status" value="1"/>
</dbReference>
<dbReference type="Gene3D" id="3.40.50.1000">
    <property type="entry name" value="HAD superfamily/HAD-like"/>
    <property type="match status" value="1"/>
</dbReference>
<dbReference type="InterPro" id="IPR006543">
    <property type="entry name" value="Histidinol-phos"/>
</dbReference>
<comment type="subcellular location">
    <subcellularLocation>
        <location evidence="1 7">Cytoplasm</location>
    </subcellularLocation>
</comment>
<dbReference type="EC" id="3.1.3.-" evidence="7"/>
<dbReference type="Proteomes" id="UP000537126">
    <property type="component" value="Unassembled WGS sequence"/>
</dbReference>
<dbReference type="RefSeq" id="WP_243844194.1">
    <property type="nucleotide sequence ID" value="NZ_JAASRN010000002.1"/>
</dbReference>
<dbReference type="GO" id="GO:0005737">
    <property type="term" value="C:cytoplasm"/>
    <property type="evidence" value="ECO:0007669"/>
    <property type="project" value="UniProtKB-SubCell"/>
</dbReference>
<dbReference type="PANTHER" id="PTHR42891">
    <property type="entry name" value="D-GLYCERO-BETA-D-MANNO-HEPTOSE-1,7-BISPHOSPHATE 7-PHOSPHATASE"/>
    <property type="match status" value="1"/>
</dbReference>
<dbReference type="InterPro" id="IPR004446">
    <property type="entry name" value="Heptose_bisP_phosphatase"/>
</dbReference>
<feature type="active site" description="Nucleophile" evidence="8">
    <location>
        <position position="10"/>
    </location>
</feature>
<dbReference type="PIRSF" id="PIRSF004682">
    <property type="entry name" value="GmhB"/>
    <property type="match status" value="1"/>
</dbReference>
<keyword evidence="11" id="KW-1185">Reference proteome</keyword>